<keyword evidence="3" id="KW-1185">Reference proteome</keyword>
<evidence type="ECO:0000256" key="1">
    <source>
        <dbReference type="SAM" id="SignalP"/>
    </source>
</evidence>
<proteinExistence type="predicted"/>
<name>N8Y490_ACIGI</name>
<protein>
    <submittedName>
        <fullName evidence="2">Uncharacterized protein</fullName>
    </submittedName>
</protein>
<dbReference type="PATRIC" id="fig|1217656.3.peg.3015"/>
<dbReference type="Proteomes" id="UP000013148">
    <property type="component" value="Unassembled WGS sequence"/>
</dbReference>
<comment type="caution">
    <text evidence="2">The sequence shown here is derived from an EMBL/GenBank/DDBJ whole genome shotgun (WGS) entry which is preliminary data.</text>
</comment>
<accession>N8Y490</accession>
<evidence type="ECO:0000313" key="2">
    <source>
        <dbReference type="EMBL" id="ENV16134.1"/>
    </source>
</evidence>
<organism evidence="2 3">
    <name type="scientific">Acinetobacter guillouiae NIPH 991</name>
    <dbReference type="NCBI Taxonomy" id="1217656"/>
    <lineage>
        <taxon>Bacteria</taxon>
        <taxon>Pseudomonadati</taxon>
        <taxon>Pseudomonadota</taxon>
        <taxon>Gammaproteobacteria</taxon>
        <taxon>Moraxellales</taxon>
        <taxon>Moraxellaceae</taxon>
        <taxon>Acinetobacter</taxon>
    </lineage>
</organism>
<dbReference type="HOGENOM" id="CLU_1591008_0_0_6"/>
<keyword evidence="1" id="KW-0732">Signal</keyword>
<feature type="signal peptide" evidence="1">
    <location>
        <begin position="1"/>
        <end position="18"/>
    </location>
</feature>
<dbReference type="eggNOG" id="ENOG5031SHD">
    <property type="taxonomic scope" value="Bacteria"/>
</dbReference>
<gene>
    <name evidence="2" type="ORF">F964_03069</name>
</gene>
<sequence>MRLFLLLFTLLLSLNIFADVDGSKTQLKPIETLEALLLNAGIINQDYKIVDNQAFDGYLHKVFLKQINQGLPYKINKFVELKKIQIEGRNLLIYNEIDNASIKYIPGFQTDEIQSRLKWEICNDDFGSSRVFRQAEGMKVIHFFGSQQDPELFKFGIFLKQCDDVHL</sequence>
<dbReference type="AlphaFoldDB" id="N8Y490"/>
<evidence type="ECO:0000313" key="3">
    <source>
        <dbReference type="Proteomes" id="UP000013148"/>
    </source>
</evidence>
<reference evidence="2 3" key="1">
    <citation type="submission" date="2013-02" db="EMBL/GenBank/DDBJ databases">
        <title>The Genome Sequence of Acinetobacter guillouiae NIPH 991.</title>
        <authorList>
            <consortium name="The Broad Institute Genome Sequencing Platform"/>
            <consortium name="The Broad Institute Genome Sequencing Center for Infectious Disease"/>
            <person name="Cerqueira G."/>
            <person name="Feldgarden M."/>
            <person name="Courvalin P."/>
            <person name="Perichon B."/>
            <person name="Grillot-Courvalin C."/>
            <person name="Clermont D."/>
            <person name="Rocha E."/>
            <person name="Yoon E.-J."/>
            <person name="Nemec A."/>
            <person name="Walker B."/>
            <person name="Young S.K."/>
            <person name="Zeng Q."/>
            <person name="Gargeya S."/>
            <person name="Fitzgerald M."/>
            <person name="Haas B."/>
            <person name="Abouelleil A."/>
            <person name="Alvarado L."/>
            <person name="Arachchi H.M."/>
            <person name="Berlin A.M."/>
            <person name="Chapman S.B."/>
            <person name="Dewar J."/>
            <person name="Goldberg J."/>
            <person name="Griggs A."/>
            <person name="Gujja S."/>
            <person name="Hansen M."/>
            <person name="Howarth C."/>
            <person name="Imamovic A."/>
            <person name="Larimer J."/>
            <person name="McCowan C."/>
            <person name="Murphy C."/>
            <person name="Neiman D."/>
            <person name="Pearson M."/>
            <person name="Priest M."/>
            <person name="Roberts A."/>
            <person name="Saif S."/>
            <person name="Shea T."/>
            <person name="Sisk P."/>
            <person name="Sykes S."/>
            <person name="Wortman J."/>
            <person name="Nusbaum C."/>
            <person name="Birren B."/>
        </authorList>
    </citation>
    <scope>NUCLEOTIDE SEQUENCE [LARGE SCALE GENOMIC DNA]</scope>
    <source>
        <strain evidence="2 3">NIPH 991</strain>
    </source>
</reference>
<feature type="chain" id="PRO_5004136594" evidence="1">
    <location>
        <begin position="19"/>
        <end position="167"/>
    </location>
</feature>
<dbReference type="RefSeq" id="WP_004821474.1">
    <property type="nucleotide sequence ID" value="NZ_KB849456.1"/>
</dbReference>
<dbReference type="EMBL" id="APPJ01000012">
    <property type="protein sequence ID" value="ENV16134.1"/>
    <property type="molecule type" value="Genomic_DNA"/>
</dbReference>